<keyword evidence="2" id="KW-1185">Reference proteome</keyword>
<protein>
    <submittedName>
        <fullName evidence="1">Uncharacterized protein</fullName>
    </submittedName>
</protein>
<gene>
    <name evidence="1" type="ORF">AFUS01_LOCUS10257</name>
</gene>
<feature type="non-terminal residue" evidence="1">
    <location>
        <position position="1"/>
    </location>
</feature>
<dbReference type="EMBL" id="CAJVCH010076089">
    <property type="protein sequence ID" value="CAG7721008.1"/>
    <property type="molecule type" value="Genomic_DNA"/>
</dbReference>
<accession>A0A8J2NTY5</accession>
<organism evidence="1 2">
    <name type="scientific">Allacma fusca</name>
    <dbReference type="NCBI Taxonomy" id="39272"/>
    <lineage>
        <taxon>Eukaryota</taxon>
        <taxon>Metazoa</taxon>
        <taxon>Ecdysozoa</taxon>
        <taxon>Arthropoda</taxon>
        <taxon>Hexapoda</taxon>
        <taxon>Collembola</taxon>
        <taxon>Symphypleona</taxon>
        <taxon>Sminthuridae</taxon>
        <taxon>Allacma</taxon>
    </lineage>
</organism>
<evidence type="ECO:0000313" key="2">
    <source>
        <dbReference type="Proteomes" id="UP000708208"/>
    </source>
</evidence>
<reference evidence="1" key="1">
    <citation type="submission" date="2021-06" db="EMBL/GenBank/DDBJ databases">
        <authorList>
            <person name="Hodson N. C."/>
            <person name="Mongue J. A."/>
            <person name="Jaron S. K."/>
        </authorList>
    </citation>
    <scope>NUCLEOTIDE SEQUENCE</scope>
</reference>
<comment type="caution">
    <text evidence="1">The sequence shown here is derived from an EMBL/GenBank/DDBJ whole genome shotgun (WGS) entry which is preliminary data.</text>
</comment>
<dbReference type="Pfam" id="PF00450">
    <property type="entry name" value="Peptidase_S10"/>
    <property type="match status" value="1"/>
</dbReference>
<sequence length="43" mass="4884">SGYLTIDEKTNANLFFWFFPAQESSDKAPLILWVSELPGFSCL</sequence>
<dbReference type="GO" id="GO:0004185">
    <property type="term" value="F:serine-type carboxypeptidase activity"/>
    <property type="evidence" value="ECO:0007669"/>
    <property type="project" value="InterPro"/>
</dbReference>
<dbReference type="Proteomes" id="UP000708208">
    <property type="component" value="Unassembled WGS sequence"/>
</dbReference>
<dbReference type="GO" id="GO:0006508">
    <property type="term" value="P:proteolysis"/>
    <property type="evidence" value="ECO:0007669"/>
    <property type="project" value="InterPro"/>
</dbReference>
<dbReference type="AlphaFoldDB" id="A0A8J2NTY5"/>
<dbReference type="OrthoDB" id="443318at2759"/>
<evidence type="ECO:0000313" key="1">
    <source>
        <dbReference type="EMBL" id="CAG7721008.1"/>
    </source>
</evidence>
<feature type="non-terminal residue" evidence="1">
    <location>
        <position position="43"/>
    </location>
</feature>
<dbReference type="InterPro" id="IPR001563">
    <property type="entry name" value="Peptidase_S10"/>
</dbReference>
<proteinExistence type="predicted"/>
<name>A0A8J2NTY5_9HEXA</name>